<sequence length="101" mass="10964">MTTWRLFANLAEAADTREVQVPAGPGDTFRDALDQLLEAHPDLADLILDEDGDIHDHIRVLRNDSNPFVSDDGFETVLEEGDELALFPPVSGGCLASASDE</sequence>
<dbReference type="Pfam" id="PF02597">
    <property type="entry name" value="ThiS"/>
    <property type="match status" value="1"/>
</dbReference>
<dbReference type="InterPro" id="IPR044672">
    <property type="entry name" value="MOCS2A"/>
</dbReference>
<dbReference type="PANTHER" id="PTHR33359">
    <property type="entry name" value="MOLYBDOPTERIN SYNTHASE SULFUR CARRIER SUBUNIT"/>
    <property type="match status" value="1"/>
</dbReference>
<dbReference type="InterPro" id="IPR010038">
    <property type="entry name" value="MoaD_arc-typ"/>
</dbReference>
<reference evidence="2" key="1">
    <citation type="submission" date="2022-09" db="EMBL/GenBank/DDBJ databases">
        <title>Diverse halophilic archaea isolated from saline environments.</title>
        <authorList>
            <person name="Cui H.-L."/>
        </authorList>
    </citation>
    <scope>NUCLEOTIDE SEQUENCE</scope>
    <source>
        <strain evidence="2">ZS-35-S2</strain>
    </source>
</reference>
<protein>
    <submittedName>
        <fullName evidence="2">MoaD/ThiS family protein</fullName>
    </submittedName>
</protein>
<proteinExistence type="predicted"/>
<dbReference type="KEGG" id="ssai:N0B31_04685"/>
<dbReference type="NCBIfam" id="TIGR01687">
    <property type="entry name" value="moaD_arch"/>
    <property type="match status" value="1"/>
</dbReference>
<keyword evidence="1" id="KW-0547">Nucleotide-binding</keyword>
<evidence type="ECO:0000313" key="2">
    <source>
        <dbReference type="EMBL" id="UWM55584.1"/>
    </source>
</evidence>
<dbReference type="CDD" id="cd17505">
    <property type="entry name" value="Ubl_SAMP1_like"/>
    <property type="match status" value="1"/>
</dbReference>
<dbReference type="InterPro" id="IPR012675">
    <property type="entry name" value="Beta-grasp_dom_sf"/>
</dbReference>
<dbReference type="InterPro" id="IPR016155">
    <property type="entry name" value="Mopterin_synth/thiamin_S_b"/>
</dbReference>
<dbReference type="RefSeq" id="WP_260594684.1">
    <property type="nucleotide sequence ID" value="NZ_CP104003.1"/>
</dbReference>
<dbReference type="Proteomes" id="UP001057580">
    <property type="component" value="Chromosome"/>
</dbReference>
<dbReference type="PANTHER" id="PTHR33359:SF1">
    <property type="entry name" value="MOLYBDOPTERIN SYNTHASE SULFUR CARRIER SUBUNIT"/>
    <property type="match status" value="1"/>
</dbReference>
<evidence type="ECO:0000256" key="1">
    <source>
        <dbReference type="ARBA" id="ARBA00022741"/>
    </source>
</evidence>
<dbReference type="AlphaFoldDB" id="A0A9E7R5H9"/>
<dbReference type="GO" id="GO:0000166">
    <property type="term" value="F:nucleotide binding"/>
    <property type="evidence" value="ECO:0007669"/>
    <property type="project" value="UniProtKB-KW"/>
</dbReference>
<organism evidence="2 3">
    <name type="scientific">Salinirubellus salinus</name>
    <dbReference type="NCBI Taxonomy" id="1364945"/>
    <lineage>
        <taxon>Archaea</taxon>
        <taxon>Methanobacteriati</taxon>
        <taxon>Methanobacteriota</taxon>
        <taxon>Stenosarchaea group</taxon>
        <taxon>Halobacteria</taxon>
        <taxon>Halobacteriales</taxon>
        <taxon>Natronomonadaceae</taxon>
        <taxon>Salinirubellus</taxon>
    </lineage>
</organism>
<name>A0A9E7R5H9_9EURY</name>
<accession>A0A9E7R5H9</accession>
<dbReference type="InterPro" id="IPR003749">
    <property type="entry name" value="ThiS/MoaD-like"/>
</dbReference>
<gene>
    <name evidence="2" type="ORF">N0B31_04685</name>
</gene>
<dbReference type="GeneID" id="74941693"/>
<dbReference type="InterPro" id="IPR054834">
    <property type="entry name" value="SAMP1_3"/>
</dbReference>
<dbReference type="EMBL" id="CP104003">
    <property type="protein sequence ID" value="UWM55584.1"/>
    <property type="molecule type" value="Genomic_DNA"/>
</dbReference>
<dbReference type="GO" id="GO:1990133">
    <property type="term" value="C:molybdopterin adenylyltransferase complex"/>
    <property type="evidence" value="ECO:0007669"/>
    <property type="project" value="TreeGrafter"/>
</dbReference>
<dbReference type="Gene3D" id="3.10.20.30">
    <property type="match status" value="1"/>
</dbReference>
<dbReference type="GO" id="GO:0006777">
    <property type="term" value="P:Mo-molybdopterin cofactor biosynthetic process"/>
    <property type="evidence" value="ECO:0007669"/>
    <property type="project" value="InterPro"/>
</dbReference>
<keyword evidence="3" id="KW-1185">Reference proteome</keyword>
<dbReference type="SUPFAM" id="SSF54285">
    <property type="entry name" value="MoaD/ThiS"/>
    <property type="match status" value="1"/>
</dbReference>
<evidence type="ECO:0000313" key="3">
    <source>
        <dbReference type="Proteomes" id="UP001057580"/>
    </source>
</evidence>
<dbReference type="NCBIfam" id="NF041918">
    <property type="entry name" value="SAMP1"/>
    <property type="match status" value="1"/>
</dbReference>